<dbReference type="EMBL" id="ABEXCJ050000004">
    <property type="protein sequence ID" value="EMR4590213.1"/>
    <property type="molecule type" value="Genomic_DNA"/>
</dbReference>
<accession>A0AAD2ZIX8</accession>
<reference evidence="2" key="1">
    <citation type="submission" date="2023-10" db="EMBL/GenBank/DDBJ databases">
        <authorList>
            <consortium name="Clinical and Environmental Microbiology Branch: Whole genome sequencing antimicrobial resistance pathogens in the healthcare setting"/>
        </authorList>
    </citation>
    <scope>NUCLEOTIDE SEQUENCE</scope>
    <source>
        <strain evidence="2">2020QW-00022</strain>
    </source>
</reference>
<evidence type="ECO:0000313" key="2">
    <source>
        <dbReference type="EMBL" id="ELR5218026.1"/>
    </source>
</evidence>
<gene>
    <name evidence="3" type="ORF">M0K77_002546</name>
    <name evidence="2" type="ORF">M0K77_RS12730</name>
</gene>
<dbReference type="EMBL" id="ABEXCJ040000004">
    <property type="protein sequence ID" value="ELR5218026.1"/>
    <property type="molecule type" value="Genomic_DNA"/>
</dbReference>
<feature type="chain" id="PRO_5042081587" description="RHS repeat protein" evidence="1">
    <location>
        <begin position="20"/>
        <end position="263"/>
    </location>
</feature>
<comment type="caution">
    <text evidence="2">The sequence shown here is derived from an EMBL/GenBank/DDBJ whole genome shotgun (WGS) entry which is preliminary data.</text>
</comment>
<evidence type="ECO:0008006" key="4">
    <source>
        <dbReference type="Google" id="ProtNLM"/>
    </source>
</evidence>
<organism evidence="2">
    <name type="scientific">Providencia rettgeri</name>
    <dbReference type="NCBI Taxonomy" id="587"/>
    <lineage>
        <taxon>Bacteria</taxon>
        <taxon>Pseudomonadati</taxon>
        <taxon>Pseudomonadota</taxon>
        <taxon>Gammaproteobacteria</taxon>
        <taxon>Enterobacterales</taxon>
        <taxon>Morganellaceae</taxon>
        <taxon>Providencia</taxon>
    </lineage>
</organism>
<keyword evidence="1" id="KW-0732">Signal</keyword>
<name>A0AAD2ZIX8_PRORE</name>
<dbReference type="Gene3D" id="2.180.10.10">
    <property type="entry name" value="RHS repeat-associated core"/>
    <property type="match status" value="1"/>
</dbReference>
<dbReference type="InterPro" id="IPR006530">
    <property type="entry name" value="YD"/>
</dbReference>
<dbReference type="AlphaFoldDB" id="A0AAD2ZIX8"/>
<evidence type="ECO:0000313" key="3">
    <source>
        <dbReference type="EMBL" id="EMR4590213.1"/>
    </source>
</evidence>
<feature type="signal peptide" evidence="1">
    <location>
        <begin position="1"/>
        <end position="19"/>
    </location>
</feature>
<sequence length="263" mass="29791">MKKTVLLSLLTLLASSAYAVENCSDEQQNMHDDNLHLMTQKIVYGPIKTIKTVNYSSAHTGSSLDSKTLKMAFLPCGELESYQSESKWFLNGELNSSLKRTIQRKPTYQMVNLISLGQPVQNMESKFTFEQDPSGKISAVKTQDQAGKDYTVTAKYNNGKIDSTKGFSEGMEVFYQYSYDDQGRLAAIHGNSGRDTRQFTYDSDGFFQKETRTIKIDTDEITTIIECLETDKYGNCLTETVTNSHSSQPAPLIETFKYQYQYY</sequence>
<evidence type="ECO:0000256" key="1">
    <source>
        <dbReference type="SAM" id="SignalP"/>
    </source>
</evidence>
<protein>
    <recommendedName>
        <fullName evidence="4">RHS repeat protein</fullName>
    </recommendedName>
</protein>
<proteinExistence type="predicted"/>
<dbReference type="NCBIfam" id="TIGR01643">
    <property type="entry name" value="YD_repeat_2x"/>
    <property type="match status" value="1"/>
</dbReference>